<dbReference type="SUPFAM" id="SSF75620">
    <property type="entry name" value="Release factor"/>
    <property type="match status" value="1"/>
</dbReference>
<feature type="region of interest" description="Disordered" evidence="2">
    <location>
        <begin position="113"/>
        <end position="135"/>
    </location>
</feature>
<protein>
    <submittedName>
        <fullName evidence="4">Alternative ribosome rescue aminoacyl-tRNA hydrolase ArfB</fullName>
        <ecNumber evidence="4">3.1.1.29</ecNumber>
    </submittedName>
</protein>
<dbReference type="PANTHER" id="PTHR47814:SF1">
    <property type="entry name" value="PEPTIDYL-TRNA HYDROLASE ARFB"/>
    <property type="match status" value="1"/>
</dbReference>
<dbReference type="PROSITE" id="PS00745">
    <property type="entry name" value="RF_PROK_I"/>
    <property type="match status" value="1"/>
</dbReference>
<keyword evidence="5" id="KW-1185">Reference proteome</keyword>
<dbReference type="InterPro" id="IPR000352">
    <property type="entry name" value="Pep_chain_release_fac_I"/>
</dbReference>
<dbReference type="GO" id="GO:0004045">
    <property type="term" value="F:peptidyl-tRNA hydrolase activity"/>
    <property type="evidence" value="ECO:0007669"/>
    <property type="project" value="UniProtKB-EC"/>
</dbReference>
<comment type="caution">
    <text evidence="4">The sequence shown here is derived from an EMBL/GenBank/DDBJ whole genome shotgun (WGS) entry which is preliminary data.</text>
</comment>
<dbReference type="EMBL" id="JBHUOS010000010">
    <property type="protein sequence ID" value="MFD2916694.1"/>
    <property type="molecule type" value="Genomic_DNA"/>
</dbReference>
<evidence type="ECO:0000313" key="5">
    <source>
        <dbReference type="Proteomes" id="UP001597548"/>
    </source>
</evidence>
<dbReference type="Proteomes" id="UP001597548">
    <property type="component" value="Unassembled WGS sequence"/>
</dbReference>
<evidence type="ECO:0000256" key="1">
    <source>
        <dbReference type="ARBA" id="ARBA00010835"/>
    </source>
</evidence>
<dbReference type="Pfam" id="PF00472">
    <property type="entry name" value="RF-1"/>
    <property type="match status" value="1"/>
</dbReference>
<feature type="domain" description="Prokaryotic-type class I peptide chain release factors" evidence="3">
    <location>
        <begin position="17"/>
        <end position="33"/>
    </location>
</feature>
<reference evidence="5" key="1">
    <citation type="journal article" date="2019" name="Int. J. Syst. Evol. Microbiol.">
        <title>The Global Catalogue of Microorganisms (GCM) 10K type strain sequencing project: providing services to taxonomists for standard genome sequencing and annotation.</title>
        <authorList>
            <consortium name="The Broad Institute Genomics Platform"/>
            <consortium name="The Broad Institute Genome Sequencing Center for Infectious Disease"/>
            <person name="Wu L."/>
            <person name="Ma J."/>
        </authorList>
    </citation>
    <scope>NUCLEOTIDE SEQUENCE [LARGE SCALE GENOMIC DNA]</scope>
    <source>
        <strain evidence="5">KCTC 32514</strain>
    </source>
</reference>
<dbReference type="NCBIfam" id="NF006718">
    <property type="entry name" value="PRK09256.1"/>
    <property type="match status" value="1"/>
</dbReference>
<evidence type="ECO:0000313" key="4">
    <source>
        <dbReference type="EMBL" id="MFD2916694.1"/>
    </source>
</evidence>
<sequence>MFDENAILNELSFKFIRSSGAGGQHVNKTSSKVELTFDLENSQFLNDDQKELLKTNLKTRLTKENVLILQCGESRSQHKNKSIIMQRFLDLIAANLIEEKDRIPTKIPRAVVRKRLTNKRKTSEKKAKRKPPEID</sequence>
<proteinExistence type="inferred from homology"/>
<evidence type="ECO:0000256" key="2">
    <source>
        <dbReference type="SAM" id="MobiDB-lite"/>
    </source>
</evidence>
<dbReference type="PANTHER" id="PTHR47814">
    <property type="entry name" value="PEPTIDYL-TRNA HYDROLASE ARFB"/>
    <property type="match status" value="1"/>
</dbReference>
<gene>
    <name evidence="4" type="primary">arfB</name>
    <name evidence="4" type="ORF">ACFS29_13650</name>
</gene>
<feature type="compositionally biased region" description="Basic residues" evidence="2">
    <location>
        <begin position="113"/>
        <end position="129"/>
    </location>
</feature>
<dbReference type="InterPro" id="IPR045853">
    <property type="entry name" value="Pep_chain_release_fac_I_sf"/>
</dbReference>
<name>A0ABW5ZUG4_9FLAO</name>
<evidence type="ECO:0000259" key="3">
    <source>
        <dbReference type="PROSITE" id="PS00745"/>
    </source>
</evidence>
<dbReference type="RefSeq" id="WP_194506443.1">
    <property type="nucleotide sequence ID" value="NZ_JADILU010000001.1"/>
</dbReference>
<accession>A0ABW5ZUG4</accession>
<dbReference type="Gene3D" id="3.30.160.20">
    <property type="match status" value="1"/>
</dbReference>
<dbReference type="EC" id="3.1.1.29" evidence="4"/>
<comment type="similarity">
    <text evidence="1">Belongs to the prokaryotic/mitochondrial release factor family.</text>
</comment>
<keyword evidence="4" id="KW-0378">Hydrolase</keyword>
<organism evidence="4 5">
    <name type="scientific">Psychroserpens luteus</name>
    <dbReference type="NCBI Taxonomy" id="1434066"/>
    <lineage>
        <taxon>Bacteria</taxon>
        <taxon>Pseudomonadati</taxon>
        <taxon>Bacteroidota</taxon>
        <taxon>Flavobacteriia</taxon>
        <taxon>Flavobacteriales</taxon>
        <taxon>Flavobacteriaceae</taxon>
        <taxon>Psychroserpens</taxon>
    </lineage>
</organism>